<gene>
    <name evidence="1" type="ORF">RFI_30191</name>
</gene>
<evidence type="ECO:0000313" key="1">
    <source>
        <dbReference type="EMBL" id="ETO07201.1"/>
    </source>
</evidence>
<evidence type="ECO:0000313" key="2">
    <source>
        <dbReference type="Proteomes" id="UP000023152"/>
    </source>
</evidence>
<dbReference type="OrthoDB" id="2383085at2759"/>
<comment type="caution">
    <text evidence="1">The sequence shown here is derived from an EMBL/GenBank/DDBJ whole genome shotgun (WGS) entry which is preliminary data.</text>
</comment>
<feature type="non-terminal residue" evidence="1">
    <location>
        <position position="364"/>
    </location>
</feature>
<sequence length="364" mass="42831">MIFFIEIPSKLDMFPDTLHNFFYTLCYKTSFSNETKPPPFRIGDKGHFSIKWMEEFYSGKLKQRNFVINIFKNLKQTITMPLDIDVENKPKLSPTAIKEFMRKHFSRLTPSSPWHYFNVLANSQFLLDNCIPFRHDVTKCAIALATDLCLECYNESDSKTVYRPQFNWCEKVETIKRNTYFYFVFLIDRKTGSISLLAATTEQLKDKRLDPLKRIDCPVIAWEEVNNVWSDQQKKERINFLFRAVDVPKEKRSEIQKLCDKNFEHYVLTYDNILKMLAILLKIRSNLPVYVYSIDTIALTTTIKKNVYFRIYANCLKQIDKQYNTKNRGCGKTALIKYLACAVDVHLEAVDIHGGIERTHIRDI</sequence>
<keyword evidence="2" id="KW-1185">Reference proteome</keyword>
<name>X6M0Q4_RETFI</name>
<proteinExistence type="predicted"/>
<protein>
    <submittedName>
        <fullName evidence="1">Uncharacterized protein</fullName>
    </submittedName>
</protein>
<accession>X6M0Q4</accession>
<organism evidence="1 2">
    <name type="scientific">Reticulomyxa filosa</name>
    <dbReference type="NCBI Taxonomy" id="46433"/>
    <lineage>
        <taxon>Eukaryota</taxon>
        <taxon>Sar</taxon>
        <taxon>Rhizaria</taxon>
        <taxon>Retaria</taxon>
        <taxon>Foraminifera</taxon>
        <taxon>Monothalamids</taxon>
        <taxon>Reticulomyxidae</taxon>
        <taxon>Reticulomyxa</taxon>
    </lineage>
</organism>
<dbReference type="AlphaFoldDB" id="X6M0Q4"/>
<reference evidence="1 2" key="1">
    <citation type="journal article" date="2013" name="Curr. Biol.">
        <title>The Genome of the Foraminiferan Reticulomyxa filosa.</title>
        <authorList>
            <person name="Glockner G."/>
            <person name="Hulsmann N."/>
            <person name="Schleicher M."/>
            <person name="Noegel A.A."/>
            <person name="Eichinger L."/>
            <person name="Gallinger C."/>
            <person name="Pawlowski J."/>
            <person name="Sierra R."/>
            <person name="Euteneuer U."/>
            <person name="Pillet L."/>
            <person name="Moustafa A."/>
            <person name="Platzer M."/>
            <person name="Groth M."/>
            <person name="Szafranski K."/>
            <person name="Schliwa M."/>
        </authorList>
    </citation>
    <scope>NUCLEOTIDE SEQUENCE [LARGE SCALE GENOMIC DNA]</scope>
</reference>
<dbReference type="Proteomes" id="UP000023152">
    <property type="component" value="Unassembled WGS sequence"/>
</dbReference>
<dbReference type="EMBL" id="ASPP01026389">
    <property type="protein sequence ID" value="ETO07201.1"/>
    <property type="molecule type" value="Genomic_DNA"/>
</dbReference>